<evidence type="ECO:0000313" key="2">
    <source>
        <dbReference type="EMBL" id="GJS83259.1"/>
    </source>
</evidence>
<dbReference type="EMBL" id="BQNB010010887">
    <property type="protein sequence ID" value="GJS83259.1"/>
    <property type="molecule type" value="Genomic_DNA"/>
</dbReference>
<feature type="compositionally biased region" description="Basic and acidic residues" evidence="1">
    <location>
        <begin position="83"/>
        <end position="93"/>
    </location>
</feature>
<gene>
    <name evidence="2" type="ORF">Tco_0749800</name>
</gene>
<reference evidence="2" key="1">
    <citation type="journal article" date="2022" name="Int. J. Mol. Sci.">
        <title>Draft Genome of Tanacetum Coccineum: Genomic Comparison of Closely Related Tanacetum-Family Plants.</title>
        <authorList>
            <person name="Yamashiro T."/>
            <person name="Shiraishi A."/>
            <person name="Nakayama K."/>
            <person name="Satake H."/>
        </authorList>
    </citation>
    <scope>NUCLEOTIDE SEQUENCE</scope>
</reference>
<feature type="region of interest" description="Disordered" evidence="1">
    <location>
        <begin position="1"/>
        <end position="32"/>
    </location>
</feature>
<protein>
    <submittedName>
        <fullName evidence="2">Uncharacterized protein</fullName>
    </submittedName>
</protein>
<feature type="region of interest" description="Disordered" evidence="1">
    <location>
        <begin position="54"/>
        <end position="163"/>
    </location>
</feature>
<evidence type="ECO:0000313" key="3">
    <source>
        <dbReference type="Proteomes" id="UP001151760"/>
    </source>
</evidence>
<reference evidence="2" key="2">
    <citation type="submission" date="2022-01" db="EMBL/GenBank/DDBJ databases">
        <authorList>
            <person name="Yamashiro T."/>
            <person name="Shiraishi A."/>
            <person name="Satake H."/>
            <person name="Nakayama K."/>
        </authorList>
    </citation>
    <scope>NUCLEOTIDE SEQUENCE</scope>
</reference>
<organism evidence="2 3">
    <name type="scientific">Tanacetum coccineum</name>
    <dbReference type="NCBI Taxonomy" id="301880"/>
    <lineage>
        <taxon>Eukaryota</taxon>
        <taxon>Viridiplantae</taxon>
        <taxon>Streptophyta</taxon>
        <taxon>Embryophyta</taxon>
        <taxon>Tracheophyta</taxon>
        <taxon>Spermatophyta</taxon>
        <taxon>Magnoliopsida</taxon>
        <taxon>eudicotyledons</taxon>
        <taxon>Gunneridae</taxon>
        <taxon>Pentapetalae</taxon>
        <taxon>asterids</taxon>
        <taxon>campanulids</taxon>
        <taxon>Asterales</taxon>
        <taxon>Asteraceae</taxon>
        <taxon>Asteroideae</taxon>
        <taxon>Anthemideae</taxon>
        <taxon>Anthemidinae</taxon>
        <taxon>Tanacetum</taxon>
    </lineage>
</organism>
<evidence type="ECO:0000256" key="1">
    <source>
        <dbReference type="SAM" id="MobiDB-lite"/>
    </source>
</evidence>
<feature type="compositionally biased region" description="Acidic residues" evidence="1">
    <location>
        <begin position="98"/>
        <end position="119"/>
    </location>
</feature>
<sequence>MHAGELPEMDPYEEVSQQGQAAPPSPAYVPDPIELEHHVPVYVSEHVYPEYLVPSDDDIHVEDQSYADDASPTALSLGYVADSDPKEDPKEDPIDYAVDADDDKDEEESSKDDDKEEEEHLAPIDSIAVASPAVDLVPSAEEIKSFDTNESAATPPPPSAYRNTSRIFVQSQAPILFPSEA</sequence>
<keyword evidence="3" id="KW-1185">Reference proteome</keyword>
<proteinExistence type="predicted"/>
<comment type="caution">
    <text evidence="2">The sequence shown here is derived from an EMBL/GenBank/DDBJ whole genome shotgun (WGS) entry which is preliminary data.</text>
</comment>
<name>A0ABQ4YZF9_9ASTR</name>
<accession>A0ABQ4YZF9</accession>
<dbReference type="Proteomes" id="UP001151760">
    <property type="component" value="Unassembled WGS sequence"/>
</dbReference>